<feature type="compositionally biased region" description="Low complexity" evidence="7">
    <location>
        <begin position="31"/>
        <end position="46"/>
    </location>
</feature>
<dbReference type="GO" id="GO:0007200">
    <property type="term" value="P:phospholipase C-activating G protein-coupled receptor signaling pathway"/>
    <property type="evidence" value="ECO:0007669"/>
    <property type="project" value="InterPro"/>
</dbReference>
<dbReference type="SUPFAM" id="SSF111331">
    <property type="entry name" value="NAD kinase/diacylglycerol kinase-like"/>
    <property type="match status" value="1"/>
</dbReference>
<dbReference type="PANTHER" id="PTHR11255:SF80">
    <property type="entry name" value="EYE-SPECIFIC DIACYLGLYCEROL KINASE"/>
    <property type="match status" value="1"/>
</dbReference>
<dbReference type="InterPro" id="IPR037607">
    <property type="entry name" value="DGK"/>
</dbReference>
<keyword evidence="2 6" id="KW-0808">Transferase</keyword>
<keyword evidence="5 6" id="KW-0067">ATP-binding</keyword>
<evidence type="ECO:0000256" key="4">
    <source>
        <dbReference type="ARBA" id="ARBA00022777"/>
    </source>
</evidence>
<evidence type="ECO:0000256" key="7">
    <source>
        <dbReference type="SAM" id="MobiDB-lite"/>
    </source>
</evidence>
<evidence type="ECO:0000313" key="9">
    <source>
        <dbReference type="EMBL" id="GMH67323.1"/>
    </source>
</evidence>
<sequence length="532" mass="58410">MTDSYSDNYLDDDELDSDMDIGSFRKRSVFSQTTLSSSSRGPGSPLEQVLETKTAPRSNTSYADTRVSEEDNIEMKEEVKGSVVAPIEEDKTFARNAGKWTVVAFLNSGSGGGMGKKILIDMVELLGEDYVFDLRSCKRGNMPEDKLLPMAKDPLVRVLACGGDGTMGWILSSIDKVWKTVLGENVQLENTKYRGHLPLAMMPLGTGNDLSRSFYWGGTFSNSMRKAGMIKKVEQALPVPLDRWRCVVVPFNSLSQEAKDWVPAMLGEKMRDREASIHHLKTVFKDDGSDVIDVSLDDDVAGSDDDDSVAASSERFSVAGEVADTQSFDGVFCNYFSIGLDARVAFSFHKEREEHPERFKTAIGNKFKYIQKGMSVGGLCGVTASQLPPVLNGKVKVLVEDPDDTEEEDGKGGKKALKELEMPKNCRGVALLNIQSYGGGNKFTNEGSYQDGLIEVIFFTHPAGMAACAGLGPAMPFLRFKVRACTSRVCIKMSQPFHCQVDGEPWLQSEGLFQISYHGRSPVLLNKASCCM</sequence>
<keyword evidence="10" id="KW-1185">Reference proteome</keyword>
<feature type="domain" description="DAGKc" evidence="8">
    <location>
        <begin position="97"/>
        <end position="250"/>
    </location>
</feature>
<dbReference type="SMART" id="SM00045">
    <property type="entry name" value="DAGKa"/>
    <property type="match status" value="1"/>
</dbReference>
<reference evidence="9" key="1">
    <citation type="submission" date="2022-07" db="EMBL/GenBank/DDBJ databases">
        <title>Genome analysis of Parmales, a sister group of diatoms, reveals the evolutionary specialization of diatoms from phago-mixotrophs to photoautotrophs.</title>
        <authorList>
            <person name="Ban H."/>
            <person name="Sato S."/>
            <person name="Yoshikawa S."/>
            <person name="Kazumasa Y."/>
            <person name="Nakamura Y."/>
            <person name="Ichinomiya M."/>
            <person name="Saitoh K."/>
            <person name="Sato N."/>
            <person name="Blanc-Mathieu R."/>
            <person name="Endo H."/>
            <person name="Kuwata A."/>
            <person name="Ogata H."/>
        </authorList>
    </citation>
    <scope>NUCLEOTIDE SEQUENCE</scope>
</reference>
<dbReference type="SMART" id="SM00046">
    <property type="entry name" value="DAGKc"/>
    <property type="match status" value="1"/>
</dbReference>
<dbReference type="InterPro" id="IPR017438">
    <property type="entry name" value="ATP-NAD_kinase_N"/>
</dbReference>
<feature type="region of interest" description="Disordered" evidence="7">
    <location>
        <begin position="31"/>
        <end position="71"/>
    </location>
</feature>
<dbReference type="EMBL" id="BRXZ01004044">
    <property type="protein sequence ID" value="GMH67323.1"/>
    <property type="molecule type" value="Genomic_DNA"/>
</dbReference>
<dbReference type="OrthoDB" id="242257at2759"/>
<evidence type="ECO:0000259" key="8">
    <source>
        <dbReference type="PROSITE" id="PS50146"/>
    </source>
</evidence>
<dbReference type="AlphaFoldDB" id="A0A9W7E6G2"/>
<organism evidence="9 10">
    <name type="scientific">Triparma retinervis</name>
    <dbReference type="NCBI Taxonomy" id="2557542"/>
    <lineage>
        <taxon>Eukaryota</taxon>
        <taxon>Sar</taxon>
        <taxon>Stramenopiles</taxon>
        <taxon>Ochrophyta</taxon>
        <taxon>Bolidophyceae</taxon>
        <taxon>Parmales</taxon>
        <taxon>Triparmaceae</taxon>
        <taxon>Triparma</taxon>
    </lineage>
</organism>
<evidence type="ECO:0000256" key="3">
    <source>
        <dbReference type="ARBA" id="ARBA00022741"/>
    </source>
</evidence>
<dbReference type="EC" id="2.7.1.107" evidence="6"/>
<dbReference type="Proteomes" id="UP001165082">
    <property type="component" value="Unassembled WGS sequence"/>
</dbReference>
<dbReference type="GO" id="GO:0004143">
    <property type="term" value="F:ATP-dependent diacylglycerol kinase activity"/>
    <property type="evidence" value="ECO:0007669"/>
    <property type="project" value="UniProtKB-EC"/>
</dbReference>
<keyword evidence="3 6" id="KW-0547">Nucleotide-binding</keyword>
<dbReference type="Pfam" id="PF00609">
    <property type="entry name" value="DAGK_acc"/>
    <property type="match status" value="1"/>
</dbReference>
<evidence type="ECO:0000256" key="1">
    <source>
        <dbReference type="ARBA" id="ARBA00009280"/>
    </source>
</evidence>
<dbReference type="Gene3D" id="2.60.200.40">
    <property type="match status" value="1"/>
</dbReference>
<evidence type="ECO:0000256" key="6">
    <source>
        <dbReference type="RuleBase" id="RU361128"/>
    </source>
</evidence>
<dbReference type="Pfam" id="PF00781">
    <property type="entry name" value="DAGK_cat"/>
    <property type="match status" value="1"/>
</dbReference>
<dbReference type="InterPro" id="IPR016064">
    <property type="entry name" value="NAD/diacylglycerol_kinase_sf"/>
</dbReference>
<evidence type="ECO:0000256" key="5">
    <source>
        <dbReference type="ARBA" id="ARBA00022840"/>
    </source>
</evidence>
<protein>
    <recommendedName>
        <fullName evidence="6">Diacylglycerol kinase</fullName>
        <shortName evidence="6">DAG kinase</shortName>
        <ecNumber evidence="6">2.7.1.107</ecNumber>
    </recommendedName>
</protein>
<name>A0A9W7E6G2_9STRA</name>
<dbReference type="GO" id="GO:0016020">
    <property type="term" value="C:membrane"/>
    <property type="evidence" value="ECO:0007669"/>
    <property type="project" value="TreeGrafter"/>
</dbReference>
<proteinExistence type="inferred from homology"/>
<dbReference type="Gene3D" id="3.40.50.10330">
    <property type="entry name" value="Probable inorganic polyphosphate/atp-NAD kinase, domain 1"/>
    <property type="match status" value="1"/>
</dbReference>
<gene>
    <name evidence="9" type="ORF">TrRE_jg3336</name>
</gene>
<comment type="caution">
    <text evidence="9">The sequence shown here is derived from an EMBL/GenBank/DDBJ whole genome shotgun (WGS) entry which is preliminary data.</text>
</comment>
<dbReference type="InterPro" id="IPR000756">
    <property type="entry name" value="Diacylglycerol_kin_accessory"/>
</dbReference>
<dbReference type="PROSITE" id="PS50146">
    <property type="entry name" value="DAGK"/>
    <property type="match status" value="1"/>
</dbReference>
<accession>A0A9W7E6G2</accession>
<comment type="catalytic activity">
    <reaction evidence="6">
        <text>a 1,2-diacyl-sn-glycerol + ATP = a 1,2-diacyl-sn-glycero-3-phosphate + ADP + H(+)</text>
        <dbReference type="Rhea" id="RHEA:10272"/>
        <dbReference type="ChEBI" id="CHEBI:15378"/>
        <dbReference type="ChEBI" id="CHEBI:17815"/>
        <dbReference type="ChEBI" id="CHEBI:30616"/>
        <dbReference type="ChEBI" id="CHEBI:58608"/>
        <dbReference type="ChEBI" id="CHEBI:456216"/>
        <dbReference type="EC" id="2.7.1.107"/>
    </reaction>
</comment>
<keyword evidence="4 6" id="KW-0418">Kinase</keyword>
<dbReference type="GO" id="GO:0005524">
    <property type="term" value="F:ATP binding"/>
    <property type="evidence" value="ECO:0007669"/>
    <property type="project" value="UniProtKB-KW"/>
</dbReference>
<evidence type="ECO:0000313" key="10">
    <source>
        <dbReference type="Proteomes" id="UP001165082"/>
    </source>
</evidence>
<dbReference type="InterPro" id="IPR001206">
    <property type="entry name" value="Diacylglycerol_kinase_cat_dom"/>
</dbReference>
<comment type="similarity">
    <text evidence="1 6">Belongs to the eukaryotic diacylglycerol kinase family.</text>
</comment>
<evidence type="ECO:0000256" key="2">
    <source>
        <dbReference type="ARBA" id="ARBA00022679"/>
    </source>
</evidence>
<dbReference type="PANTHER" id="PTHR11255">
    <property type="entry name" value="DIACYLGLYCEROL KINASE"/>
    <property type="match status" value="1"/>
</dbReference>